<dbReference type="OrthoDB" id="10427024at2759"/>
<sequence length="217" mass="23721">MPIALTPPTPTSCTSDTMAQEHQHDINIPLTHDQLHELDNEQLVMTIMASSVLLQSRLNMTPIDEVDKVLAVYETLVQREGREHASKVGHGPRLDDLMEKIELVAEKEKVEEDLDYVLDFSNGAIYENAGGRGKVGQESGRNLSGEILSEFRSGSQAGTCLSRVYTSQRVGVADGAVDACGAADGSLVQDMEDKDTRSSAQEEQKHVIWADKNVRSG</sequence>
<protein>
    <submittedName>
        <fullName evidence="2">Uncharacterized protein</fullName>
    </submittedName>
</protein>
<dbReference type="Proteomes" id="UP000316270">
    <property type="component" value="Chromosome 5"/>
</dbReference>
<evidence type="ECO:0000313" key="3">
    <source>
        <dbReference type="Proteomes" id="UP000316270"/>
    </source>
</evidence>
<proteinExistence type="predicted"/>
<evidence type="ECO:0000313" key="2">
    <source>
        <dbReference type="EMBL" id="QDS70975.1"/>
    </source>
</evidence>
<organism evidence="2 3">
    <name type="scientific">Venturia effusa</name>
    <dbReference type="NCBI Taxonomy" id="50376"/>
    <lineage>
        <taxon>Eukaryota</taxon>
        <taxon>Fungi</taxon>
        <taxon>Dikarya</taxon>
        <taxon>Ascomycota</taxon>
        <taxon>Pezizomycotina</taxon>
        <taxon>Dothideomycetes</taxon>
        <taxon>Pleosporomycetidae</taxon>
        <taxon>Venturiales</taxon>
        <taxon>Venturiaceae</taxon>
        <taxon>Venturia</taxon>
    </lineage>
</organism>
<keyword evidence="3" id="KW-1185">Reference proteome</keyword>
<name>A0A517L5R7_9PEZI</name>
<evidence type="ECO:0000256" key="1">
    <source>
        <dbReference type="SAM" id="MobiDB-lite"/>
    </source>
</evidence>
<accession>A0A517L5R7</accession>
<dbReference type="EMBL" id="CP042189">
    <property type="protein sequence ID" value="QDS70975.1"/>
    <property type="molecule type" value="Genomic_DNA"/>
</dbReference>
<dbReference type="AlphaFoldDB" id="A0A517L5R7"/>
<gene>
    <name evidence="2" type="ORF">FKW77_007398</name>
</gene>
<feature type="compositionally biased region" description="Basic and acidic residues" evidence="1">
    <location>
        <begin position="194"/>
        <end position="217"/>
    </location>
</feature>
<reference evidence="2 3" key="1">
    <citation type="submission" date="2019-07" db="EMBL/GenBank/DDBJ databases">
        <title>Finished genome of Venturia effusa.</title>
        <authorList>
            <person name="Young C.A."/>
            <person name="Cox M.P."/>
            <person name="Ganley A.R.D."/>
            <person name="David W.J."/>
        </authorList>
    </citation>
    <scope>NUCLEOTIDE SEQUENCE [LARGE SCALE GENOMIC DNA]</scope>
    <source>
        <strain evidence="3">albino</strain>
    </source>
</reference>
<feature type="region of interest" description="Disordered" evidence="1">
    <location>
        <begin position="191"/>
        <end position="217"/>
    </location>
</feature>